<evidence type="ECO:0000256" key="1">
    <source>
        <dbReference type="SAM" id="Phobius"/>
    </source>
</evidence>
<dbReference type="RefSeq" id="WP_150887738.1">
    <property type="nucleotide sequence ID" value="NZ_CM017269.1"/>
</dbReference>
<keyword evidence="1" id="KW-0812">Transmembrane</keyword>
<name>A0A5P3XKJ8_PARBF</name>
<proteinExistence type="predicted"/>
<protein>
    <submittedName>
        <fullName evidence="2">Uncharacterized protein</fullName>
    </submittedName>
</protein>
<evidence type="ECO:0000313" key="3">
    <source>
        <dbReference type="Proteomes" id="UP000326961"/>
    </source>
</evidence>
<keyword evidence="1" id="KW-1133">Transmembrane helix</keyword>
<dbReference type="Proteomes" id="UP000326961">
    <property type="component" value="Plasmid pPbmMP"/>
</dbReference>
<feature type="transmembrane region" description="Helical" evidence="1">
    <location>
        <begin position="93"/>
        <end position="112"/>
    </location>
</feature>
<sequence>MNKFNRKKNKILNFELTFISSIITFLELGLTLVFKNNIAINLFLTQISGFISCIIFIDELKKYNILKQLENEEELEGRLYYSGLLKSECKKDLSIEILIVILILIMFFIVPVI</sequence>
<keyword evidence="2" id="KW-0614">Plasmid</keyword>
<feature type="transmembrane region" description="Helical" evidence="1">
    <location>
        <begin position="38"/>
        <end position="57"/>
    </location>
</feature>
<feature type="transmembrane region" description="Helical" evidence="1">
    <location>
        <begin position="12"/>
        <end position="32"/>
    </location>
</feature>
<reference evidence="2 3" key="1">
    <citation type="submission" date="2018-09" db="EMBL/GenBank/DDBJ databases">
        <title>A clostridial neurotoxin that targets Anopheles mosquitoes.</title>
        <authorList>
            <person name="Contreras E."/>
            <person name="Masuyer G."/>
            <person name="Qureshi N."/>
            <person name="Chawla S."/>
            <person name="Lim H.L."/>
            <person name="Chen J."/>
            <person name="Stenmark P."/>
            <person name="Gill S."/>
        </authorList>
    </citation>
    <scope>NUCLEOTIDE SEQUENCE [LARGE SCALE GENOMIC DNA]</scope>
    <source>
        <strain evidence="2 3">Cbm</strain>
        <plasmid evidence="3">ppbmmp</plasmid>
    </source>
</reference>
<gene>
    <name evidence="2" type="ORF">D4A35_18035</name>
</gene>
<dbReference type="EMBL" id="CP032455">
    <property type="protein sequence ID" value="QEZ70835.1"/>
    <property type="molecule type" value="Genomic_DNA"/>
</dbReference>
<accession>A0A5P3XKJ8</accession>
<organism evidence="2 3">
    <name type="scientific">Paraclostridium bifermentans</name>
    <name type="common">Clostridium bifermentans</name>
    <dbReference type="NCBI Taxonomy" id="1490"/>
    <lineage>
        <taxon>Bacteria</taxon>
        <taxon>Bacillati</taxon>
        <taxon>Bacillota</taxon>
        <taxon>Clostridia</taxon>
        <taxon>Peptostreptococcales</taxon>
        <taxon>Peptostreptococcaceae</taxon>
        <taxon>Paraclostridium</taxon>
    </lineage>
</organism>
<dbReference type="AlphaFoldDB" id="A0A5P3XKJ8"/>
<geneLocation type="plasmid" evidence="3">
    <name>ppbmmp</name>
</geneLocation>
<keyword evidence="1" id="KW-0472">Membrane</keyword>
<evidence type="ECO:0000313" key="2">
    <source>
        <dbReference type="EMBL" id="QEZ70835.1"/>
    </source>
</evidence>